<dbReference type="AlphaFoldDB" id="A0A7K2J072"/>
<evidence type="ECO:0000313" key="3">
    <source>
        <dbReference type="Proteomes" id="UP000467124"/>
    </source>
</evidence>
<organism evidence="2 3">
    <name type="scientific">Nocardiopsis alba</name>
    <dbReference type="NCBI Taxonomy" id="53437"/>
    <lineage>
        <taxon>Bacteria</taxon>
        <taxon>Bacillati</taxon>
        <taxon>Actinomycetota</taxon>
        <taxon>Actinomycetes</taxon>
        <taxon>Streptosporangiales</taxon>
        <taxon>Nocardiopsidaceae</taxon>
        <taxon>Nocardiopsis</taxon>
    </lineage>
</organism>
<comment type="caution">
    <text evidence="2">The sequence shown here is derived from an EMBL/GenBank/DDBJ whole genome shotgun (WGS) entry which is preliminary data.</text>
</comment>
<dbReference type="EMBL" id="WWHY01000001">
    <property type="protein sequence ID" value="MYR35506.1"/>
    <property type="molecule type" value="Genomic_DNA"/>
</dbReference>
<evidence type="ECO:0000256" key="1">
    <source>
        <dbReference type="SAM" id="MobiDB-lite"/>
    </source>
</evidence>
<accession>A0A7K2J072</accession>
<reference evidence="2 3" key="1">
    <citation type="journal article" date="2019" name="Nat. Commun.">
        <title>The antimicrobial potential of Streptomyces from insect microbiomes.</title>
        <authorList>
            <person name="Chevrette M.G."/>
            <person name="Carlson C.M."/>
            <person name="Ortega H.E."/>
            <person name="Thomas C."/>
            <person name="Ananiev G.E."/>
            <person name="Barns K.J."/>
            <person name="Book A.J."/>
            <person name="Cagnazzo J."/>
            <person name="Carlos C."/>
            <person name="Flanigan W."/>
            <person name="Grubbs K.J."/>
            <person name="Horn H.A."/>
            <person name="Hoffmann F.M."/>
            <person name="Klassen J.L."/>
            <person name="Knack J.J."/>
            <person name="Lewin G.R."/>
            <person name="McDonald B.R."/>
            <person name="Muller L."/>
            <person name="Melo W.G.P."/>
            <person name="Pinto-Tomas A.A."/>
            <person name="Schmitz A."/>
            <person name="Wendt-Pienkowski E."/>
            <person name="Wildman S."/>
            <person name="Zhao M."/>
            <person name="Zhang F."/>
            <person name="Bugni T.S."/>
            <person name="Andes D.R."/>
            <person name="Pupo M.T."/>
            <person name="Currie C.R."/>
        </authorList>
    </citation>
    <scope>NUCLEOTIDE SEQUENCE [LARGE SCALE GENOMIC DNA]</scope>
    <source>
        <strain evidence="2 3">SID5840</strain>
    </source>
</reference>
<sequence>MTNDLIMSSVRPEQSGQAAAVSETAYELGTAFGTAILGSVLPGFYRMGLADTAPVGLPGGVLDAAQETLAGALLYARELPGELGEALATAATDAFTSALSATVRSLLRLRRISTVDRTWSSGHPRVREEQDRLRRDARKDPARCREAR</sequence>
<feature type="compositionally biased region" description="Basic and acidic residues" evidence="1">
    <location>
        <begin position="125"/>
        <end position="148"/>
    </location>
</feature>
<name>A0A7K2J072_9ACTN</name>
<protein>
    <submittedName>
        <fullName evidence="2">Uncharacterized protein</fullName>
    </submittedName>
</protein>
<proteinExistence type="predicted"/>
<evidence type="ECO:0000313" key="2">
    <source>
        <dbReference type="EMBL" id="MYR35506.1"/>
    </source>
</evidence>
<dbReference type="RefSeq" id="WP_161112125.1">
    <property type="nucleotide sequence ID" value="NZ_WWHY01000001.1"/>
</dbReference>
<dbReference type="Proteomes" id="UP000467124">
    <property type="component" value="Unassembled WGS sequence"/>
</dbReference>
<gene>
    <name evidence="2" type="ORF">GTW20_25395</name>
</gene>
<feature type="region of interest" description="Disordered" evidence="1">
    <location>
        <begin position="120"/>
        <end position="148"/>
    </location>
</feature>